<accession>A0AC61YQ27</accession>
<name>A0AC61YQ27_BACIA</name>
<sequence>MNVYELISSMFNGFMSFFTAMIWPIVLIIAIGMLTNLIQEIATVKYGGFELNFIKSKLKELDEGIKSEDDSDFNLKGDKDVSSNEEFLPQISTAKGMRLFDVMTKLDVLITRTYLLAVDRFGGEDKNKLLKELETSNMLAFLQKHDIINDEMSSMVKSFRDLPNHFVKLPTSDIETKFVVTGSNFINYFSKIAVKLKERPS</sequence>
<organism evidence="1 2">
    <name type="scientific">Bacillus safensis</name>
    <dbReference type="NCBI Taxonomy" id="561879"/>
    <lineage>
        <taxon>Bacteria</taxon>
        <taxon>Bacillati</taxon>
        <taxon>Bacillota</taxon>
        <taxon>Bacilli</taxon>
        <taxon>Bacillales</taxon>
        <taxon>Bacillaceae</taxon>
        <taxon>Bacillus</taxon>
    </lineage>
</organism>
<gene>
    <name evidence="1" type="ORF">P5627_14595</name>
</gene>
<evidence type="ECO:0000313" key="2">
    <source>
        <dbReference type="Proteomes" id="UP001218488"/>
    </source>
</evidence>
<reference evidence="1" key="1">
    <citation type="submission" date="2025-02" db="EMBL/GenBank/DDBJ databases">
        <title>Complete genome sequences of 52 Bacillus and Priestia strains isolated from West-African fermentations and 26 reference strains from the DSMZ collection.</title>
        <authorList>
            <person name="Wiedenbein E.S."/>
            <person name="Canoy T.S."/>
            <person name="Hui Y."/>
            <person name="Parkouda C."/>
            <person name="Dawende C."/>
            <person name="Ametefe E."/>
            <person name="Jespersen L."/>
            <person name="Nielsen D.S."/>
        </authorList>
    </citation>
    <scope>NUCLEOTIDE SEQUENCE</scope>
    <source>
        <strain evidence="1">PRO33</strain>
    </source>
</reference>
<dbReference type="Proteomes" id="UP001218488">
    <property type="component" value="Chromosome"/>
</dbReference>
<evidence type="ECO:0000313" key="1">
    <source>
        <dbReference type="EMBL" id="WGD97070.2"/>
    </source>
</evidence>
<dbReference type="EMBL" id="CP121752">
    <property type="protein sequence ID" value="WGD97070.2"/>
    <property type="molecule type" value="Genomic_DNA"/>
</dbReference>
<proteinExistence type="predicted"/>
<protein>
    <submittedName>
        <fullName evidence="1">Uncharacterized protein</fullName>
    </submittedName>
</protein>